<dbReference type="InterPro" id="IPR058712">
    <property type="entry name" value="SRA_ScoMcrA"/>
</dbReference>
<evidence type="ECO:0000313" key="4">
    <source>
        <dbReference type="Proteomes" id="UP000637788"/>
    </source>
</evidence>
<evidence type="ECO:0000259" key="2">
    <source>
        <dbReference type="Pfam" id="PF26348"/>
    </source>
</evidence>
<dbReference type="AlphaFoldDB" id="A0A917QFK2"/>
<organism evidence="3 4">
    <name type="scientific">Streptomyces flaveus</name>
    <dbReference type="NCBI Taxonomy" id="66370"/>
    <lineage>
        <taxon>Bacteria</taxon>
        <taxon>Bacillati</taxon>
        <taxon>Actinomycetota</taxon>
        <taxon>Actinomycetes</taxon>
        <taxon>Kitasatosporales</taxon>
        <taxon>Streptomycetaceae</taxon>
        <taxon>Streptomyces</taxon>
        <taxon>Streptomyces aurantiacus group</taxon>
    </lineage>
</organism>
<protein>
    <recommendedName>
        <fullName evidence="2">ScoMcrA-like SRA domain-containing protein</fullName>
    </recommendedName>
</protein>
<feature type="domain" description="ScoMcrA-like SRA" evidence="2">
    <location>
        <begin position="13"/>
        <end position="155"/>
    </location>
</feature>
<keyword evidence="4" id="KW-1185">Reference proteome</keyword>
<sequence>MTNASEIAPGDVVTRAQIREVFGGSAQGGICPSREMQSVNLFSDPSVGEKLGYYDGWLAEEDDLGPIFEYTGAGMSGHQTFEGVAGNGNRAILKHAEQDRTLRAFTQVGKIPGSGTKTHKYLGEFSLDRLLPYVWRQVHGADGRDRNVVVFRLRPDGEVQRSEKDVIPPAEETTAELVPFTVVTAAMLQSTPATSGALSQSKQRRKKLSSRSKSANAATTGTFVVTEAFNTRMSLRSATASFIAVRREAELTQAYKDYLESLGHTVGAFQIKVRGLSSTLRTDLYDATDHILYEVKGASAREDVRMALGQLLDYSRYVSTEANSGSPKRIILLPSAPDTDMYDLCKMYEVGIIHRSESGHFTVGSDSLEDSRVSLAP</sequence>
<name>A0A917QFK2_9ACTN</name>
<gene>
    <name evidence="3" type="ORF">GCM10010094_05190</name>
</gene>
<reference evidence="3" key="1">
    <citation type="journal article" date="2014" name="Int. J. Syst. Evol. Microbiol.">
        <title>Complete genome sequence of Corynebacterium casei LMG S-19264T (=DSM 44701T), isolated from a smear-ripened cheese.</title>
        <authorList>
            <consortium name="US DOE Joint Genome Institute (JGI-PGF)"/>
            <person name="Walter F."/>
            <person name="Albersmeier A."/>
            <person name="Kalinowski J."/>
            <person name="Ruckert C."/>
        </authorList>
    </citation>
    <scope>NUCLEOTIDE SEQUENCE</scope>
    <source>
        <strain evidence="3">JCM 3035</strain>
    </source>
</reference>
<evidence type="ECO:0000256" key="1">
    <source>
        <dbReference type="SAM" id="MobiDB-lite"/>
    </source>
</evidence>
<feature type="region of interest" description="Disordered" evidence="1">
    <location>
        <begin position="193"/>
        <end position="214"/>
    </location>
</feature>
<dbReference type="Pfam" id="PF26348">
    <property type="entry name" value="SRA_ScoMcrA"/>
    <property type="match status" value="1"/>
</dbReference>
<comment type="caution">
    <text evidence="3">The sequence shown here is derived from an EMBL/GenBank/DDBJ whole genome shotgun (WGS) entry which is preliminary data.</text>
</comment>
<dbReference type="EMBL" id="BMPQ01000001">
    <property type="protein sequence ID" value="GGK48042.1"/>
    <property type="molecule type" value="Genomic_DNA"/>
</dbReference>
<dbReference type="RefSeq" id="WP_189320232.1">
    <property type="nucleotide sequence ID" value="NZ_BMPQ01000001.1"/>
</dbReference>
<reference evidence="3" key="2">
    <citation type="submission" date="2020-09" db="EMBL/GenBank/DDBJ databases">
        <authorList>
            <person name="Sun Q."/>
            <person name="Ohkuma M."/>
        </authorList>
    </citation>
    <scope>NUCLEOTIDE SEQUENCE</scope>
    <source>
        <strain evidence="3">JCM 3035</strain>
    </source>
</reference>
<evidence type="ECO:0000313" key="3">
    <source>
        <dbReference type="EMBL" id="GGK48042.1"/>
    </source>
</evidence>
<dbReference type="Proteomes" id="UP000637788">
    <property type="component" value="Unassembled WGS sequence"/>
</dbReference>
<proteinExistence type="predicted"/>
<accession>A0A917QFK2</accession>